<accession>A0A8T0HUH6</accession>
<keyword evidence="1" id="KW-0812">Transmembrane</keyword>
<reference evidence="2" key="1">
    <citation type="submission" date="2020-06" db="EMBL/GenBank/DDBJ databases">
        <title>WGS assembly of Ceratodon purpureus strain R40.</title>
        <authorList>
            <person name="Carey S.B."/>
            <person name="Jenkins J."/>
            <person name="Shu S."/>
            <person name="Lovell J.T."/>
            <person name="Sreedasyam A."/>
            <person name="Maumus F."/>
            <person name="Tiley G.P."/>
            <person name="Fernandez-Pozo N."/>
            <person name="Barry K."/>
            <person name="Chen C."/>
            <person name="Wang M."/>
            <person name="Lipzen A."/>
            <person name="Daum C."/>
            <person name="Saski C.A."/>
            <person name="Payton A.C."/>
            <person name="Mcbreen J.C."/>
            <person name="Conrad R.E."/>
            <person name="Kollar L.M."/>
            <person name="Olsson S."/>
            <person name="Huttunen S."/>
            <person name="Landis J.B."/>
            <person name="Wickett N.J."/>
            <person name="Johnson M.G."/>
            <person name="Rensing S.A."/>
            <person name="Grimwood J."/>
            <person name="Schmutz J."/>
            <person name="Mcdaniel S.F."/>
        </authorList>
    </citation>
    <scope>NUCLEOTIDE SEQUENCE</scope>
    <source>
        <strain evidence="2">R40</strain>
    </source>
</reference>
<keyword evidence="1" id="KW-1133">Transmembrane helix</keyword>
<evidence type="ECO:0000313" key="2">
    <source>
        <dbReference type="EMBL" id="KAG0574128.1"/>
    </source>
</evidence>
<evidence type="ECO:0000256" key="1">
    <source>
        <dbReference type="SAM" id="Phobius"/>
    </source>
</evidence>
<proteinExistence type="predicted"/>
<organism evidence="2 3">
    <name type="scientific">Ceratodon purpureus</name>
    <name type="common">Fire moss</name>
    <name type="synonym">Dicranum purpureum</name>
    <dbReference type="NCBI Taxonomy" id="3225"/>
    <lineage>
        <taxon>Eukaryota</taxon>
        <taxon>Viridiplantae</taxon>
        <taxon>Streptophyta</taxon>
        <taxon>Embryophyta</taxon>
        <taxon>Bryophyta</taxon>
        <taxon>Bryophytina</taxon>
        <taxon>Bryopsida</taxon>
        <taxon>Dicranidae</taxon>
        <taxon>Pseudoditrichales</taxon>
        <taxon>Ditrichaceae</taxon>
        <taxon>Ceratodon</taxon>
    </lineage>
</organism>
<dbReference type="Proteomes" id="UP000822688">
    <property type="component" value="Chromosome V"/>
</dbReference>
<keyword evidence="3" id="KW-1185">Reference proteome</keyword>
<comment type="caution">
    <text evidence="2">The sequence shown here is derived from an EMBL/GenBank/DDBJ whole genome shotgun (WGS) entry which is preliminary data.</text>
</comment>
<keyword evidence="1" id="KW-0472">Membrane</keyword>
<gene>
    <name evidence="2" type="ORF">KC19_VG236300</name>
</gene>
<sequence length="128" mass="14886">MEIQDLSQRTKLKNSGSSYLTRYKSYMTLRHKKLSVHITPIQKDHSARLRNMQASTMKTLIWTTSTERLPRIVQGTTSRFFYYVILCGATILETATVFISEAKISTDSICYLLFRYISIIPKCLPRRL</sequence>
<dbReference type="AlphaFoldDB" id="A0A8T0HUH6"/>
<evidence type="ECO:0000313" key="3">
    <source>
        <dbReference type="Proteomes" id="UP000822688"/>
    </source>
</evidence>
<protein>
    <submittedName>
        <fullName evidence="2">Uncharacterized protein</fullName>
    </submittedName>
</protein>
<dbReference type="EMBL" id="CM026426">
    <property type="protein sequence ID" value="KAG0574128.1"/>
    <property type="molecule type" value="Genomic_DNA"/>
</dbReference>
<feature type="transmembrane region" description="Helical" evidence="1">
    <location>
        <begin position="80"/>
        <end position="100"/>
    </location>
</feature>
<name>A0A8T0HUH6_CERPU</name>